<gene>
    <name evidence="4" type="ORF">GGE40_005343</name>
</gene>
<dbReference type="SUPFAM" id="SSF52540">
    <property type="entry name" value="P-loop containing nucleoside triphosphate hydrolases"/>
    <property type="match status" value="1"/>
</dbReference>
<dbReference type="Proteomes" id="UP000534590">
    <property type="component" value="Unassembled WGS sequence"/>
</dbReference>
<dbReference type="Pfam" id="PF13476">
    <property type="entry name" value="AAA_23"/>
    <property type="match status" value="1"/>
</dbReference>
<keyword evidence="4" id="KW-0540">Nuclease</keyword>
<comment type="caution">
    <text evidence="4">The sequence shown here is derived from an EMBL/GenBank/DDBJ whole genome shotgun (WGS) entry which is preliminary data.</text>
</comment>
<keyword evidence="4" id="KW-0378">Hydrolase</keyword>
<dbReference type="InterPro" id="IPR038608">
    <property type="entry name" value="Csm1/Pcs1_C_sf"/>
</dbReference>
<feature type="domain" description="Rad50/SbcC-type AAA" evidence="2">
    <location>
        <begin position="6"/>
        <end position="62"/>
    </location>
</feature>
<dbReference type="InterPro" id="IPR051396">
    <property type="entry name" value="Bact_Antivir_Def_Nuclease"/>
</dbReference>
<accession>A0ABR6JEW9</accession>
<dbReference type="Pfam" id="PF13175">
    <property type="entry name" value="AAA_15"/>
    <property type="match status" value="1"/>
</dbReference>
<dbReference type="InterPro" id="IPR034139">
    <property type="entry name" value="TOPRIM_OLD"/>
</dbReference>
<dbReference type="CDD" id="cd01026">
    <property type="entry name" value="TOPRIM_OLD"/>
    <property type="match status" value="1"/>
</dbReference>
<keyword evidence="5" id="KW-1185">Reference proteome</keyword>
<dbReference type="Gene3D" id="3.40.50.300">
    <property type="entry name" value="P-loop containing nucleotide triphosphate hydrolases"/>
    <property type="match status" value="2"/>
</dbReference>
<keyword evidence="4" id="KW-0255">Endonuclease</keyword>
<dbReference type="Gene3D" id="3.90.1150.80">
    <property type="match status" value="1"/>
</dbReference>
<dbReference type="InterPro" id="IPR027417">
    <property type="entry name" value="P-loop_NTPase"/>
</dbReference>
<evidence type="ECO:0000313" key="4">
    <source>
        <dbReference type="EMBL" id="MBB4493489.1"/>
    </source>
</evidence>
<dbReference type="PANTHER" id="PTHR43581:SF4">
    <property type="entry name" value="ATP_GTP PHOSPHATASE"/>
    <property type="match status" value="1"/>
</dbReference>
<feature type="domain" description="Endonuclease GajA/Old nuclease/RecF-like AAA" evidence="1">
    <location>
        <begin position="183"/>
        <end position="389"/>
    </location>
</feature>
<evidence type="ECO:0000259" key="3">
    <source>
        <dbReference type="Pfam" id="PF20469"/>
    </source>
</evidence>
<protein>
    <submittedName>
        <fullName evidence="4">ATP-dependent endonuclease of OLD family</fullName>
    </submittedName>
</protein>
<organism evidence="4 5">
    <name type="scientific">Agrobacterium radiobacter</name>
    <dbReference type="NCBI Taxonomy" id="362"/>
    <lineage>
        <taxon>Bacteria</taxon>
        <taxon>Pseudomonadati</taxon>
        <taxon>Pseudomonadota</taxon>
        <taxon>Alphaproteobacteria</taxon>
        <taxon>Hyphomicrobiales</taxon>
        <taxon>Rhizobiaceae</taxon>
        <taxon>Rhizobium/Agrobacterium group</taxon>
        <taxon>Agrobacterium</taxon>
        <taxon>Agrobacterium tumefaciens complex</taxon>
    </lineage>
</organism>
<dbReference type="PANTHER" id="PTHR43581">
    <property type="entry name" value="ATP/GTP PHOSPHATASE"/>
    <property type="match status" value="1"/>
</dbReference>
<feature type="domain" description="OLD protein-like TOPRIM" evidence="3">
    <location>
        <begin position="435"/>
        <end position="504"/>
    </location>
</feature>
<dbReference type="Pfam" id="PF20469">
    <property type="entry name" value="OLD-like_TOPRIM"/>
    <property type="match status" value="1"/>
</dbReference>
<evidence type="ECO:0000313" key="5">
    <source>
        <dbReference type="Proteomes" id="UP000534590"/>
    </source>
</evidence>
<dbReference type="RefSeq" id="WP_111817963.1">
    <property type="nucleotide sequence ID" value="NZ_JACIGN010000010.1"/>
</dbReference>
<evidence type="ECO:0000259" key="2">
    <source>
        <dbReference type="Pfam" id="PF13476"/>
    </source>
</evidence>
<dbReference type="GO" id="GO:0004519">
    <property type="term" value="F:endonuclease activity"/>
    <property type="evidence" value="ECO:0007669"/>
    <property type="project" value="UniProtKB-KW"/>
</dbReference>
<dbReference type="InterPro" id="IPR038729">
    <property type="entry name" value="Rad50/SbcC_AAA"/>
</dbReference>
<reference evidence="4 5" key="1">
    <citation type="submission" date="2020-08" db="EMBL/GenBank/DDBJ databases">
        <title>Genomic Encyclopedia of Type Strains, Phase IV (KMG-V): Genome sequencing to study the core and pangenomes of soil and plant-associated prokaryotes.</title>
        <authorList>
            <person name="Whitman W."/>
        </authorList>
    </citation>
    <scope>NUCLEOTIDE SEQUENCE [LARGE SCALE GENOMIC DNA]</scope>
    <source>
        <strain evidence="4 5">SEMIA 461</strain>
    </source>
</reference>
<dbReference type="EMBL" id="JACIHP010000013">
    <property type="protein sequence ID" value="MBB4493489.1"/>
    <property type="molecule type" value="Genomic_DNA"/>
</dbReference>
<dbReference type="InterPro" id="IPR041685">
    <property type="entry name" value="AAA_GajA/Old/RecF-like"/>
</dbReference>
<name>A0ABR6JEW9_AGRRD</name>
<sequence length="682" mass="74698">MFLANLKIENFRAFGSQADARNLDLSLTSGLNLLVGENDSGKTAIIDAIRHLLWTTSQDYHRLTDDDFHIRGADRADSLTITATFKELSILQQAAFLEYLTLVEGEEPSLCISLIARRHIAGPGARGRASVVFRAGEDLRGPTVEGALREFLRCTYLKPLRDAEGELTAGKNSRLSQILKAHPDFADQANSDWVQETPAVSPTTLVGIMKQAEHLIKNNTVVQSVHDEINTKFLTDLSLGTEILTAAISVARSADLQQILEKLELALGPHTGADLPTRRGLGLNNVLFMATELLLLGASDTMPLLLIEEPEAHLHPQMQLRLMEMLELRASAPAQIVLDEPPPAGADATESDAEAAVPEIADDLPPPTPEQATSSRVQILVTTHSPILASKVEVGALTLITNHKAFSLASDSTRLDSSDYAFLRRFLDSTKANLFFAKSVMVVEGDGENILLPAIAQALGRSFSKYGVSIVNVGHRGLFRYSRVFQRQDDRVIPVRVACVADRDIPPREAATYVPAAKPRKENEAPPPKFVDEFTDEQITAKVDALKARDGDPVRTFVSPSWTLEHDLALSGLEVQLFRAVALAAGAKSKDMTEARITKYRARADQVMADWKKDGKTQGEIAALSYKLLYEKNASKAETAQFFAVELEREKFDPAQLAKLLPKYLIEAIEYVTAPLAMEGVP</sequence>
<proteinExistence type="predicted"/>
<evidence type="ECO:0000259" key="1">
    <source>
        <dbReference type="Pfam" id="PF13175"/>
    </source>
</evidence>